<feature type="transmembrane region" description="Helical" evidence="1">
    <location>
        <begin position="131"/>
        <end position="152"/>
    </location>
</feature>
<dbReference type="AlphaFoldDB" id="A0A1Y5I7S3"/>
<organism evidence="2">
    <name type="scientific">Ostreococcus tauri</name>
    <name type="common">Marine green alga</name>
    <dbReference type="NCBI Taxonomy" id="70448"/>
    <lineage>
        <taxon>Eukaryota</taxon>
        <taxon>Viridiplantae</taxon>
        <taxon>Chlorophyta</taxon>
        <taxon>Mamiellophyceae</taxon>
        <taxon>Mamiellales</taxon>
        <taxon>Bathycoccaceae</taxon>
        <taxon>Ostreococcus</taxon>
    </lineage>
</organism>
<keyword evidence="1" id="KW-0812">Transmembrane</keyword>
<sequence length="183" mass="20067">MTLNGVLTIATFLLIIAVLLLTEKLVGPAGLLIVDARILKIIEIVLFSVAFLTLLVCLLTLKRPKFMYEWFMRGIQHSELNEPETPTSDFSSDIDSKGCRNGAVILPALIGLVSLLFMFIGVSIAGHGLPLFPVTILSAVNIILVVWSCLSLSKAMKNSEMARMYMFLPSLIAPFSPTILLFL</sequence>
<evidence type="ECO:0000256" key="1">
    <source>
        <dbReference type="SAM" id="Phobius"/>
    </source>
</evidence>
<keyword evidence="1" id="KW-0472">Membrane</keyword>
<keyword evidence="1" id="KW-1133">Transmembrane helix</keyword>
<accession>A0A1Y5I7S3</accession>
<feature type="transmembrane region" description="Helical" evidence="1">
    <location>
        <begin position="104"/>
        <end position="125"/>
    </location>
</feature>
<proteinExistence type="predicted"/>
<dbReference type="EMBL" id="KZ155803">
    <property type="protein sequence ID" value="OUS44757.1"/>
    <property type="molecule type" value="Genomic_DNA"/>
</dbReference>
<dbReference type="Proteomes" id="UP000195557">
    <property type="component" value="Unassembled WGS sequence"/>
</dbReference>
<evidence type="ECO:0000313" key="2">
    <source>
        <dbReference type="EMBL" id="OUS44757.1"/>
    </source>
</evidence>
<protein>
    <submittedName>
        <fullName evidence="2">Uncharacterized protein</fullName>
    </submittedName>
</protein>
<feature type="transmembrane region" description="Helical" evidence="1">
    <location>
        <begin position="164"/>
        <end position="182"/>
    </location>
</feature>
<reference evidence="2" key="1">
    <citation type="submission" date="2017-04" db="EMBL/GenBank/DDBJ databases">
        <title>Population genomics of picophytoplankton unveils novel chromosome hypervariability.</title>
        <authorList>
            <consortium name="DOE Joint Genome Institute"/>
            <person name="Blanc-Mathieu R."/>
            <person name="Krasovec M."/>
            <person name="Hebrard M."/>
            <person name="Yau S."/>
            <person name="Desgranges E."/>
            <person name="Martin J."/>
            <person name="Schackwitz W."/>
            <person name="Kuo A."/>
            <person name="Salin G."/>
            <person name="Donnadieu C."/>
            <person name="Desdevises Y."/>
            <person name="Sanchez-Ferandin S."/>
            <person name="Moreau H."/>
            <person name="Rivals E."/>
            <person name="Grigoriev I.V."/>
            <person name="Grimsley N."/>
            <person name="Eyre-Walker A."/>
            <person name="Piganeau G."/>
        </authorList>
    </citation>
    <scope>NUCLEOTIDE SEQUENCE [LARGE SCALE GENOMIC DNA]</scope>
    <source>
        <strain evidence="2">RCC 1115</strain>
    </source>
</reference>
<gene>
    <name evidence="2" type="ORF">BE221DRAFT_200726</name>
</gene>
<feature type="transmembrane region" description="Helical" evidence="1">
    <location>
        <begin position="38"/>
        <end position="61"/>
    </location>
</feature>
<name>A0A1Y5I7S3_OSTTA</name>